<reference evidence="2" key="1">
    <citation type="submission" date="2016-08" db="EMBL/GenBank/DDBJ databases">
        <authorList>
            <person name="Varghese N."/>
            <person name="Submissions Spin"/>
        </authorList>
    </citation>
    <scope>NUCLEOTIDE SEQUENCE [LARGE SCALE GENOMIC DNA]</scope>
    <source>
        <strain evidence="2">HAMBI 2975</strain>
    </source>
</reference>
<dbReference type="SUPFAM" id="SSF51735">
    <property type="entry name" value="NAD(P)-binding Rossmann-fold domains"/>
    <property type="match status" value="1"/>
</dbReference>
<proteinExistence type="predicted"/>
<evidence type="ECO:0008006" key="3">
    <source>
        <dbReference type="Google" id="ProtNLM"/>
    </source>
</evidence>
<dbReference type="Proteomes" id="UP000199101">
    <property type="component" value="Unassembled WGS sequence"/>
</dbReference>
<dbReference type="InterPro" id="IPR036291">
    <property type="entry name" value="NAD(P)-bd_dom_sf"/>
</dbReference>
<dbReference type="EMBL" id="FMAG01000014">
    <property type="protein sequence ID" value="SCB49472.1"/>
    <property type="molecule type" value="Genomic_DNA"/>
</dbReference>
<accession>A0A1C3XB25</accession>
<protein>
    <recommendedName>
        <fullName evidence="3">Saccharopine dehydrogenase NADP binding domain-containing protein</fullName>
    </recommendedName>
</protein>
<keyword evidence="2" id="KW-1185">Reference proteome</keyword>
<name>A0A1C3XB25_9HYPH</name>
<evidence type="ECO:0000313" key="1">
    <source>
        <dbReference type="EMBL" id="SCB49472.1"/>
    </source>
</evidence>
<dbReference type="STRING" id="410764.GA0061103_0597"/>
<sequence length="381" mass="41696">MLSAAQSETPLIMIFGTGNLCANLLPLLLTRAQTSRVVLVGRNFEKAVRLANLARFTAYNLGTVAGPSVEMADLRNVEQVAEILARIRPDIIFMGASLQAARIITELPNDVFRAIDEAQFGIWLPMHLSLNYDLMKAVKLSGHNCMVVNGAFPDAVGNVLSKVGLAPDIGVGNIGNIVPALTYSVARRLDIEPVRVRLRLIAHHYFSHYVHRFGNAGRATYHLDAYVDGQLVDLGEDHGPIFKALGGDLRRVGGTEGQILTAASAALILQGLVSETPIYAHAPAPRGLPGGYPVKISSGSIELDLDPSMPMERAIKVNEACQHADGIRQIADDGTVYFEDQEADILNRLLGYECRELKLDDSYQWAEELSSKYQKFSEQYR</sequence>
<organism evidence="1 2">
    <name type="scientific">Rhizobium multihospitium</name>
    <dbReference type="NCBI Taxonomy" id="410764"/>
    <lineage>
        <taxon>Bacteria</taxon>
        <taxon>Pseudomonadati</taxon>
        <taxon>Pseudomonadota</taxon>
        <taxon>Alphaproteobacteria</taxon>
        <taxon>Hyphomicrobiales</taxon>
        <taxon>Rhizobiaceae</taxon>
        <taxon>Rhizobium/Agrobacterium group</taxon>
        <taxon>Rhizobium</taxon>
    </lineage>
</organism>
<gene>
    <name evidence="1" type="ORF">GA0061103_0597</name>
</gene>
<dbReference type="AlphaFoldDB" id="A0A1C3XB25"/>
<evidence type="ECO:0000313" key="2">
    <source>
        <dbReference type="Proteomes" id="UP000199101"/>
    </source>
</evidence>